<evidence type="ECO:0000313" key="9">
    <source>
        <dbReference type="EMBL" id="CAH2048385.1"/>
    </source>
</evidence>
<dbReference type="SMART" id="SM00078">
    <property type="entry name" value="IlGF"/>
    <property type="match status" value="1"/>
</dbReference>
<evidence type="ECO:0000256" key="5">
    <source>
        <dbReference type="ARBA" id="ARBA00023157"/>
    </source>
</evidence>
<dbReference type="InterPro" id="IPR036438">
    <property type="entry name" value="Insulin-like_sf"/>
</dbReference>
<dbReference type="PANTHER" id="PTHR13647">
    <property type="entry name" value="INSULIN-LIKE PEPTIDE 2-RELATED"/>
    <property type="match status" value="1"/>
</dbReference>
<evidence type="ECO:0000256" key="2">
    <source>
        <dbReference type="ARBA" id="ARBA00011207"/>
    </source>
</evidence>
<keyword evidence="7" id="KW-1133">Transmembrane helix</keyword>
<comment type="subcellular location">
    <subcellularLocation>
        <location evidence="6">Secreted</location>
    </subcellularLocation>
</comment>
<keyword evidence="7" id="KW-0812">Transmembrane</keyword>
<dbReference type="Proteomes" id="UP000837857">
    <property type="component" value="Chromosome 18"/>
</dbReference>
<evidence type="ECO:0000313" key="10">
    <source>
        <dbReference type="Proteomes" id="UP000837857"/>
    </source>
</evidence>
<protein>
    <recommendedName>
        <fullName evidence="8">Insulin-like domain-containing protein</fullName>
    </recommendedName>
</protein>
<keyword evidence="7" id="KW-0472">Membrane</keyword>
<reference evidence="9" key="1">
    <citation type="submission" date="2022-03" db="EMBL/GenBank/DDBJ databases">
        <authorList>
            <person name="Martin H S."/>
        </authorList>
    </citation>
    <scope>NUCLEOTIDE SEQUENCE</scope>
</reference>
<evidence type="ECO:0000256" key="6">
    <source>
        <dbReference type="RuleBase" id="RU000406"/>
    </source>
</evidence>
<dbReference type="CDD" id="cd04366">
    <property type="entry name" value="IlGF_insulin_bombyxin_like"/>
    <property type="match status" value="1"/>
</dbReference>
<keyword evidence="3" id="KW-0165">Cleavage on pair of basic residues</keyword>
<evidence type="ECO:0000259" key="8">
    <source>
        <dbReference type="SMART" id="SM00078"/>
    </source>
</evidence>
<dbReference type="Gene3D" id="1.10.100.10">
    <property type="entry name" value="Insulin-like"/>
    <property type="match status" value="1"/>
</dbReference>
<gene>
    <name evidence="9" type="ORF">IPOD504_LOCUS6032</name>
</gene>
<dbReference type="Pfam" id="PF00049">
    <property type="entry name" value="Insulin"/>
    <property type="match status" value="1"/>
</dbReference>
<feature type="domain" description="Insulin-like" evidence="8">
    <location>
        <begin position="49"/>
        <end position="118"/>
    </location>
</feature>
<proteinExistence type="inferred from homology"/>
<dbReference type="PROSITE" id="PS00262">
    <property type="entry name" value="INSULIN"/>
    <property type="match status" value="1"/>
</dbReference>
<feature type="transmembrane region" description="Helical" evidence="7">
    <location>
        <begin position="21"/>
        <end position="42"/>
    </location>
</feature>
<evidence type="ECO:0000256" key="4">
    <source>
        <dbReference type="ARBA" id="ARBA00022729"/>
    </source>
</evidence>
<dbReference type="PRINTS" id="PR00276">
    <property type="entry name" value="INSULINFAMLY"/>
</dbReference>
<comment type="subunit">
    <text evidence="2">Heterodimer of a B chain and an A chain linked by two disulfide bonds.</text>
</comment>
<evidence type="ECO:0000256" key="7">
    <source>
        <dbReference type="SAM" id="Phobius"/>
    </source>
</evidence>
<sequence>MKVCFRRITPVLRIEETSRKWVDMATRVGSVLVMFAVLLAAVGCYEYGQVYCGRRLATSLALLCDDAPSVKRAGQGSGGIPWPWLERHLARSMGRSKRQVVSECCDKPCTVDELMSYCPYAMLY</sequence>
<keyword evidence="6" id="KW-0964">Secreted</keyword>
<dbReference type="PANTHER" id="PTHR13647:SF4">
    <property type="entry name" value="INSULIN-LIKE PEPTIDE 1-RELATED"/>
    <property type="match status" value="1"/>
</dbReference>
<organism evidence="9 10">
    <name type="scientific">Iphiclides podalirius</name>
    <name type="common">scarce swallowtail</name>
    <dbReference type="NCBI Taxonomy" id="110791"/>
    <lineage>
        <taxon>Eukaryota</taxon>
        <taxon>Metazoa</taxon>
        <taxon>Ecdysozoa</taxon>
        <taxon>Arthropoda</taxon>
        <taxon>Hexapoda</taxon>
        <taxon>Insecta</taxon>
        <taxon>Pterygota</taxon>
        <taxon>Neoptera</taxon>
        <taxon>Endopterygota</taxon>
        <taxon>Lepidoptera</taxon>
        <taxon>Glossata</taxon>
        <taxon>Ditrysia</taxon>
        <taxon>Papilionoidea</taxon>
        <taxon>Papilionidae</taxon>
        <taxon>Papilioninae</taxon>
        <taxon>Iphiclides</taxon>
    </lineage>
</organism>
<feature type="non-terminal residue" evidence="9">
    <location>
        <position position="124"/>
    </location>
</feature>
<dbReference type="EMBL" id="OW152830">
    <property type="protein sequence ID" value="CAH2048385.1"/>
    <property type="molecule type" value="Genomic_DNA"/>
</dbReference>
<accession>A0ABN8I3M3</accession>
<dbReference type="InterPro" id="IPR022352">
    <property type="entry name" value="Ins/IGF/rlx"/>
</dbReference>
<keyword evidence="10" id="KW-1185">Reference proteome</keyword>
<dbReference type="InterPro" id="IPR016179">
    <property type="entry name" value="Insulin-like"/>
</dbReference>
<dbReference type="SUPFAM" id="SSF56994">
    <property type="entry name" value="Insulin-like"/>
    <property type="match status" value="1"/>
</dbReference>
<name>A0ABN8I3M3_9NEOP</name>
<keyword evidence="4" id="KW-0732">Signal</keyword>
<comment type="similarity">
    <text evidence="1 6">Belongs to the insulin family.</text>
</comment>
<dbReference type="InterPro" id="IPR022353">
    <property type="entry name" value="Insulin_CS"/>
</dbReference>
<keyword evidence="5" id="KW-1015">Disulfide bond</keyword>
<evidence type="ECO:0000256" key="3">
    <source>
        <dbReference type="ARBA" id="ARBA00022685"/>
    </source>
</evidence>
<evidence type="ECO:0000256" key="1">
    <source>
        <dbReference type="ARBA" id="ARBA00009034"/>
    </source>
</evidence>